<keyword evidence="3" id="KW-1185">Reference proteome</keyword>
<keyword evidence="1" id="KW-0812">Transmembrane</keyword>
<reference evidence="2 3" key="1">
    <citation type="journal article" date="2023" name="Chemosphere">
        <title>Whole genome analysis of Flavobacterium aziz-sancarii sp. nov., isolated from Ardley Island (Antarctica), revealed a rich resistome and bioremediation potential.</title>
        <authorList>
            <person name="Otur C."/>
            <person name="Okay S."/>
            <person name="Kurt-Kizildogan A."/>
        </authorList>
    </citation>
    <scope>NUCLEOTIDE SEQUENCE [LARGE SCALE GENOMIC DNA]</scope>
    <source>
        <strain evidence="2 3">AC</strain>
    </source>
</reference>
<keyword evidence="1" id="KW-1133">Transmembrane helix</keyword>
<dbReference type="EMBL" id="JAMZNK010000045">
    <property type="protein sequence ID" value="MDA6071932.1"/>
    <property type="molecule type" value="Genomic_DNA"/>
</dbReference>
<accession>A0ABT4WHA3</accession>
<protein>
    <submittedName>
        <fullName evidence="2">Uncharacterized protein</fullName>
    </submittedName>
</protein>
<evidence type="ECO:0000313" key="2">
    <source>
        <dbReference type="EMBL" id="MDA6071932.1"/>
    </source>
</evidence>
<dbReference type="Proteomes" id="UP001212170">
    <property type="component" value="Unassembled WGS sequence"/>
</dbReference>
<gene>
    <name evidence="2" type="ORF">NJT12_20115</name>
</gene>
<name>A0ABT4WHA3_9FLAO</name>
<evidence type="ECO:0000256" key="1">
    <source>
        <dbReference type="SAM" id="Phobius"/>
    </source>
</evidence>
<keyword evidence="1" id="KW-0472">Membrane</keyword>
<organism evidence="2 3">
    <name type="scientific">Flavobacterium azizsancarii</name>
    <dbReference type="NCBI Taxonomy" id="2961580"/>
    <lineage>
        <taxon>Bacteria</taxon>
        <taxon>Pseudomonadati</taxon>
        <taxon>Bacteroidota</taxon>
        <taxon>Flavobacteriia</taxon>
        <taxon>Flavobacteriales</taxon>
        <taxon>Flavobacteriaceae</taxon>
        <taxon>Flavobacterium</taxon>
    </lineage>
</organism>
<dbReference type="RefSeq" id="WP_271337714.1">
    <property type="nucleotide sequence ID" value="NZ_JAMZNK010000045.1"/>
</dbReference>
<comment type="caution">
    <text evidence="2">The sequence shown here is derived from an EMBL/GenBank/DDBJ whole genome shotgun (WGS) entry which is preliminary data.</text>
</comment>
<feature type="transmembrane region" description="Helical" evidence="1">
    <location>
        <begin position="15"/>
        <end position="32"/>
    </location>
</feature>
<proteinExistence type="predicted"/>
<evidence type="ECO:0000313" key="3">
    <source>
        <dbReference type="Proteomes" id="UP001212170"/>
    </source>
</evidence>
<sequence>METLTLKQRTFNSPITKIILALLTFMMVVIIGQQMIRSQRIILPD</sequence>